<organism evidence="17 18">
    <name type="scientific">Willisornis vidua</name>
    <name type="common">Xingu scale-backed antbird</name>
    <dbReference type="NCBI Taxonomy" id="1566151"/>
    <lineage>
        <taxon>Eukaryota</taxon>
        <taxon>Metazoa</taxon>
        <taxon>Chordata</taxon>
        <taxon>Craniata</taxon>
        <taxon>Vertebrata</taxon>
        <taxon>Euteleostomi</taxon>
        <taxon>Archelosauria</taxon>
        <taxon>Archosauria</taxon>
        <taxon>Dinosauria</taxon>
        <taxon>Saurischia</taxon>
        <taxon>Theropoda</taxon>
        <taxon>Coelurosauria</taxon>
        <taxon>Aves</taxon>
        <taxon>Neognathae</taxon>
        <taxon>Neoaves</taxon>
        <taxon>Telluraves</taxon>
        <taxon>Australaves</taxon>
        <taxon>Passeriformes</taxon>
        <taxon>Thamnophilidae</taxon>
        <taxon>Willisornis</taxon>
    </lineage>
</organism>
<comment type="similarity">
    <text evidence="3">Belongs to the ALG6/ALG8 glucosyltransferase family.</text>
</comment>
<keyword evidence="5" id="KW-0808">Transferase</keyword>
<keyword evidence="18" id="KW-1185">Reference proteome</keyword>
<evidence type="ECO:0000256" key="8">
    <source>
        <dbReference type="ARBA" id="ARBA00022737"/>
    </source>
</evidence>
<feature type="signal peptide" evidence="15">
    <location>
        <begin position="1"/>
        <end position="22"/>
    </location>
</feature>
<dbReference type="CDD" id="cd00051">
    <property type="entry name" value="EFh"/>
    <property type="match status" value="1"/>
</dbReference>
<dbReference type="PANTHER" id="PTHR46819:SF1">
    <property type="entry name" value="EF-HAND CALCIUM-BINDING DOMAIN-CONTAINING PROTEIN 7"/>
    <property type="match status" value="1"/>
</dbReference>
<evidence type="ECO:0000256" key="14">
    <source>
        <dbReference type="SAM" id="Phobius"/>
    </source>
</evidence>
<comment type="subcellular location">
    <subcellularLocation>
        <location evidence="1">Endoplasmic reticulum membrane</location>
        <topology evidence="1">Multi-pass membrane protein</topology>
    </subcellularLocation>
</comment>
<evidence type="ECO:0000256" key="15">
    <source>
        <dbReference type="SAM" id="SignalP"/>
    </source>
</evidence>
<gene>
    <name evidence="17" type="primary">EFCAB7</name>
    <name evidence="17" type="ORF">WISP_05000</name>
</gene>
<dbReference type="InterPro" id="IPR002048">
    <property type="entry name" value="EF_hand_dom"/>
</dbReference>
<dbReference type="Gene3D" id="1.10.238.10">
    <property type="entry name" value="EF-hand"/>
    <property type="match status" value="2"/>
</dbReference>
<evidence type="ECO:0000259" key="16">
    <source>
        <dbReference type="PROSITE" id="PS50222"/>
    </source>
</evidence>
<evidence type="ECO:0000256" key="10">
    <source>
        <dbReference type="ARBA" id="ARBA00022837"/>
    </source>
</evidence>
<dbReference type="PROSITE" id="PS50222">
    <property type="entry name" value="EF_HAND_2"/>
    <property type="match status" value="1"/>
</dbReference>
<keyword evidence="11 14" id="KW-1133">Transmembrane helix</keyword>
<evidence type="ECO:0000256" key="6">
    <source>
        <dbReference type="ARBA" id="ARBA00022692"/>
    </source>
</evidence>
<evidence type="ECO:0000256" key="13">
    <source>
        <dbReference type="SAM" id="MobiDB-lite"/>
    </source>
</evidence>
<feature type="chain" id="PRO_5045199822" evidence="15">
    <location>
        <begin position="23"/>
        <end position="904"/>
    </location>
</feature>
<keyword evidence="7" id="KW-0479">Metal-binding</keyword>
<evidence type="ECO:0000256" key="4">
    <source>
        <dbReference type="ARBA" id="ARBA00022676"/>
    </source>
</evidence>
<dbReference type="PANTHER" id="PTHR46819">
    <property type="entry name" value="EF-HAND CALCIUM-BINDING DOMAIN-CONTAINING PROTEIN 7"/>
    <property type="match status" value="1"/>
</dbReference>
<comment type="caution">
    <text evidence="17">The sequence shown here is derived from an EMBL/GenBank/DDBJ whole genome shotgun (WGS) entry which is preliminary data.</text>
</comment>
<evidence type="ECO:0000256" key="12">
    <source>
        <dbReference type="ARBA" id="ARBA00023136"/>
    </source>
</evidence>
<dbReference type="InterPro" id="IPR011992">
    <property type="entry name" value="EF-hand-dom_pair"/>
</dbReference>
<evidence type="ECO:0000256" key="2">
    <source>
        <dbReference type="ARBA" id="ARBA00004922"/>
    </source>
</evidence>
<keyword evidence="10" id="KW-0106">Calcium</keyword>
<dbReference type="InterPro" id="IPR018247">
    <property type="entry name" value="EF_Hand_1_Ca_BS"/>
</dbReference>
<dbReference type="Pfam" id="PF13499">
    <property type="entry name" value="EF-hand_7"/>
    <property type="match status" value="1"/>
</dbReference>
<keyword evidence="6 14" id="KW-0812">Transmembrane</keyword>
<feature type="compositionally biased region" description="Basic and acidic residues" evidence="13">
    <location>
        <begin position="496"/>
        <end position="509"/>
    </location>
</feature>
<protein>
    <submittedName>
        <fullName evidence="17">EF-hand calcium-binding domain-containing protein 7</fullName>
    </submittedName>
</protein>
<comment type="pathway">
    <text evidence="2">Protein modification; protein glycosylation.</text>
</comment>
<evidence type="ECO:0000256" key="9">
    <source>
        <dbReference type="ARBA" id="ARBA00022824"/>
    </source>
</evidence>
<keyword evidence="12 14" id="KW-0472">Membrane</keyword>
<dbReference type="SMART" id="SM00054">
    <property type="entry name" value="EFh"/>
    <property type="match status" value="2"/>
</dbReference>
<reference evidence="17" key="1">
    <citation type="submission" date="2019-10" db="EMBL/GenBank/DDBJ databases">
        <authorList>
            <person name="Soares A.E.R."/>
            <person name="Aleixo A."/>
            <person name="Schneider P."/>
            <person name="Miyaki C.Y."/>
            <person name="Schneider M.P."/>
            <person name="Mello C."/>
            <person name="Vasconcelos A.T.R."/>
        </authorList>
    </citation>
    <scope>NUCLEOTIDE SEQUENCE</scope>
    <source>
        <tissue evidence="17">Muscle</tissue>
    </source>
</reference>
<feature type="compositionally biased region" description="Polar residues" evidence="13">
    <location>
        <begin position="475"/>
        <end position="488"/>
    </location>
</feature>
<evidence type="ECO:0000256" key="5">
    <source>
        <dbReference type="ARBA" id="ARBA00022679"/>
    </source>
</evidence>
<feature type="transmembrane region" description="Helical" evidence="14">
    <location>
        <begin position="174"/>
        <end position="196"/>
    </location>
</feature>
<evidence type="ECO:0000256" key="1">
    <source>
        <dbReference type="ARBA" id="ARBA00004477"/>
    </source>
</evidence>
<name>A0ABQ9DW91_9PASS</name>
<proteinExistence type="inferred from homology"/>
<dbReference type="InterPro" id="IPR052266">
    <property type="entry name" value="Miro-EF-hand_domain"/>
</dbReference>
<keyword evidence="4" id="KW-0328">Glycosyltransferase</keyword>
<evidence type="ECO:0000256" key="11">
    <source>
        <dbReference type="ARBA" id="ARBA00022989"/>
    </source>
</evidence>
<evidence type="ECO:0000256" key="7">
    <source>
        <dbReference type="ARBA" id="ARBA00022723"/>
    </source>
</evidence>
<dbReference type="InterPro" id="IPR004856">
    <property type="entry name" value="Glyco_trans_ALG6/ALG8"/>
</dbReference>
<dbReference type="SUPFAM" id="SSF47473">
    <property type="entry name" value="EF-hand"/>
    <property type="match status" value="2"/>
</dbReference>
<dbReference type="EMBL" id="WHWB01031873">
    <property type="protein sequence ID" value="KAJ7427681.1"/>
    <property type="molecule type" value="Genomic_DNA"/>
</dbReference>
<feature type="region of interest" description="Disordered" evidence="13">
    <location>
        <begin position="472"/>
        <end position="527"/>
    </location>
</feature>
<keyword evidence="15" id="KW-0732">Signal</keyword>
<dbReference type="Pfam" id="PF03155">
    <property type="entry name" value="Alg6_Alg8"/>
    <property type="match status" value="1"/>
</dbReference>
<feature type="domain" description="EF-hand" evidence="16">
    <location>
        <begin position="388"/>
        <end position="423"/>
    </location>
</feature>
<keyword evidence="8" id="KW-0677">Repeat</keyword>
<accession>A0ABQ9DW91</accession>
<dbReference type="PROSITE" id="PS00018">
    <property type="entry name" value="EF_HAND_1"/>
    <property type="match status" value="1"/>
</dbReference>
<evidence type="ECO:0000313" key="17">
    <source>
        <dbReference type="EMBL" id="KAJ7427681.1"/>
    </source>
</evidence>
<evidence type="ECO:0000313" key="18">
    <source>
        <dbReference type="Proteomes" id="UP001145742"/>
    </source>
</evidence>
<sequence length="904" mass="102008">MEKWSLMSIVVLLGLTVRWAVSLGSYSGAGKPPMYGDYEAQRHWQEITYHLPIRQWYFNTSDNNLLYWGLDYPPLTAYHSLVCAYIARWINPDWIALHTSRGHESQAHKLFMRTTVSLGFALWGVLCLAHDWDLLGSVAFCLALNYKQMELYHSLPFFCYLLGKCFKKGLKGKGLVLLAKLAGTVLLSFAACWLPFATDLEQIMQDKVANIWCSLSVLIKIKNVVSPQTQLKLSMLPLLLRDGLLLPYAATTPAFLAVSLACFSILDKTSAEDLQLKAFSLALKGYVSWFKCFPRIVRSLRASHLENSQGKKSQDTEEAKFYMDCRAAYLAVLKSSLENIKSREQLSLVLQQAGRNPSQKTINKYWTSQTTALNFDDFCAILKEEKPATKTELLEAFGKIDTEKTGYILHDELYKILTTRGDKMTWDEVNTITEQADFNCSGKLDYNKFCALYLGNREQCCRAARARLQGDSRLRQQQIGNQTPSEVSKPSPRPSRKTETRLPKGDSRAPARPCSAHSGTSVTVTVSATSTRGTDLLEPHTMKEWQCAQSKGCFYLEEDGEIISHKYRLHLPQSSSVCVTIRPLNVPQVEGRSCHWLAVDTALFILKENETQEDLQLVSFTDLQDKEVCGWRGELGPGLYWLLPFTTGCRLRKRKAPIPEEAELLHRDEDGELALTEEFRAALLDVFETIDLDGNGLLSLEEYNFFELRTSGEKCDEEAWAVCKENFEMKRNELTRQGFLDLTLMEATDPEGDPRDLWVTLLALGYNKALEMTEACPFGIAVLAERCRPRLRAVCLEPGGPQLSRALCSSVLCQGQPRALQGAEHTVLHTLRAGRRVTSVIENQSENKVIIHVNNEQSKNCLNSRGLTVFAVEVAPKSMMVCQHVVPLKEQQEWVYSCVYSLVP</sequence>
<evidence type="ECO:0000256" key="3">
    <source>
        <dbReference type="ARBA" id="ARBA00008715"/>
    </source>
</evidence>
<feature type="compositionally biased region" description="Low complexity" evidence="13">
    <location>
        <begin position="515"/>
        <end position="527"/>
    </location>
</feature>
<keyword evidence="9" id="KW-0256">Endoplasmic reticulum</keyword>
<dbReference type="Proteomes" id="UP001145742">
    <property type="component" value="Unassembled WGS sequence"/>
</dbReference>